<proteinExistence type="predicted"/>
<dbReference type="GeneID" id="66856411"/>
<dbReference type="EMBL" id="CP094298">
    <property type="protein sequence ID" value="UNZ04489.1"/>
    <property type="molecule type" value="Genomic_DNA"/>
</dbReference>
<evidence type="ECO:0000313" key="3">
    <source>
        <dbReference type="EMBL" id="UNZ04489.1"/>
    </source>
</evidence>
<gene>
    <name evidence="3" type="ORF">SRIMR7_20225</name>
</gene>
<name>A0ABY3Z3D9_STRRM</name>
<protein>
    <recommendedName>
        <fullName evidence="2">DUF4232 domain-containing protein</fullName>
    </recommendedName>
</protein>
<evidence type="ECO:0000313" key="4">
    <source>
        <dbReference type="Proteomes" id="UP000829494"/>
    </source>
</evidence>
<feature type="region of interest" description="Disordered" evidence="1">
    <location>
        <begin position="64"/>
        <end position="98"/>
    </location>
</feature>
<sequence length="234" mass="24916">MPRRTVTEAATARRDRSRHGNGRGRTRTPARTRTLRTAAAGLTAVAALGLLTACGGQEALRTSDGKPFHPFGKDSGGADEPLGPEMTGSRTDRTTTGVHASCDPARVTLAAKPLPQPPGRILLQVTNTSRTACDLHGSPHLRAGDTDPTHLRERPAKRAPRTPLTLAPGATAYATITTPTTGRETRTLSIGFTDRDGHTLPGLQARVRLPKGVHLDDDAHVSHWQRDPNRALAP</sequence>
<dbReference type="Proteomes" id="UP000829494">
    <property type="component" value="Chromosome"/>
</dbReference>
<feature type="compositionally biased region" description="Basic and acidic residues" evidence="1">
    <location>
        <begin position="142"/>
        <end position="156"/>
    </location>
</feature>
<dbReference type="Pfam" id="PF14016">
    <property type="entry name" value="DUF4232"/>
    <property type="match status" value="1"/>
</dbReference>
<feature type="region of interest" description="Disordered" evidence="1">
    <location>
        <begin position="133"/>
        <end position="162"/>
    </location>
</feature>
<keyword evidence="4" id="KW-1185">Reference proteome</keyword>
<feature type="compositionally biased region" description="Basic residues" evidence="1">
    <location>
        <begin position="15"/>
        <end position="31"/>
    </location>
</feature>
<accession>A0ABY3Z3D9</accession>
<dbReference type="RefSeq" id="WP_003980374.1">
    <property type="nucleotide sequence ID" value="NZ_CP043497.1"/>
</dbReference>
<feature type="domain" description="DUF4232" evidence="2">
    <location>
        <begin position="102"/>
        <end position="185"/>
    </location>
</feature>
<evidence type="ECO:0000259" key="2">
    <source>
        <dbReference type="Pfam" id="PF14016"/>
    </source>
</evidence>
<feature type="region of interest" description="Disordered" evidence="1">
    <location>
        <begin position="1"/>
        <end position="31"/>
    </location>
</feature>
<evidence type="ECO:0000256" key="1">
    <source>
        <dbReference type="SAM" id="MobiDB-lite"/>
    </source>
</evidence>
<reference evidence="3 4" key="1">
    <citation type="submission" date="2022-03" db="EMBL/GenBank/DDBJ databases">
        <title>Complete genome of Streptomyces rimosus ssp. rimosus R7 (=ATCC 10970).</title>
        <authorList>
            <person name="Beganovic S."/>
            <person name="Ruckert C."/>
            <person name="Busche T."/>
            <person name="Kalinowski J."/>
            <person name="Wittmann C."/>
        </authorList>
    </citation>
    <scope>NUCLEOTIDE SEQUENCE [LARGE SCALE GENOMIC DNA]</scope>
    <source>
        <strain evidence="3 4">R7</strain>
    </source>
</reference>
<dbReference type="InterPro" id="IPR025326">
    <property type="entry name" value="DUF4232"/>
</dbReference>
<organism evidence="3 4">
    <name type="scientific">Streptomyces rimosus subsp. rimosus</name>
    <dbReference type="NCBI Taxonomy" id="132474"/>
    <lineage>
        <taxon>Bacteria</taxon>
        <taxon>Bacillati</taxon>
        <taxon>Actinomycetota</taxon>
        <taxon>Actinomycetes</taxon>
        <taxon>Kitasatosporales</taxon>
        <taxon>Streptomycetaceae</taxon>
        <taxon>Streptomyces</taxon>
    </lineage>
</organism>